<dbReference type="InterPro" id="IPR004399">
    <property type="entry name" value="HMP/HMP-P_kinase_dom"/>
</dbReference>
<reference evidence="5 6" key="1">
    <citation type="journal article" date="2020" name="Int. J. Syst. Evol. Microbiol.">
        <title>Novel acetic acid bacteria from cider fermentations: Acetobacter conturbans sp. nov. and Acetobacter fallax sp. nov.</title>
        <authorList>
            <person name="Sombolestani A.S."/>
            <person name="Cleenwerck I."/>
            <person name="Cnockaert M."/>
            <person name="Borremans W."/>
            <person name="Wieme A.D."/>
            <person name="De Vuyst L."/>
            <person name="Vandamme P."/>
        </authorList>
    </citation>
    <scope>NUCLEOTIDE SEQUENCE [LARGE SCALE GENOMIC DNA]</scope>
    <source>
        <strain evidence="5 6">LMG 30640</strain>
    </source>
</reference>
<accession>A0ABX0JKX3</accession>
<keyword evidence="5" id="KW-0418">Kinase</keyword>
<evidence type="ECO:0000259" key="4">
    <source>
        <dbReference type="Pfam" id="PF08543"/>
    </source>
</evidence>
<evidence type="ECO:0000256" key="3">
    <source>
        <dbReference type="SAM" id="MobiDB-lite"/>
    </source>
</evidence>
<dbReference type="Proteomes" id="UP000635278">
    <property type="component" value="Unassembled WGS sequence"/>
</dbReference>
<evidence type="ECO:0000313" key="6">
    <source>
        <dbReference type="Proteomes" id="UP000635278"/>
    </source>
</evidence>
<dbReference type="GO" id="GO:0008902">
    <property type="term" value="F:hydroxymethylpyrimidine kinase activity"/>
    <property type="evidence" value="ECO:0007669"/>
    <property type="project" value="UniProtKB-EC"/>
</dbReference>
<feature type="compositionally biased region" description="Low complexity" evidence="3">
    <location>
        <begin position="267"/>
        <end position="286"/>
    </location>
</feature>
<dbReference type="GO" id="GO:0008972">
    <property type="term" value="F:phosphomethylpyrimidine kinase activity"/>
    <property type="evidence" value="ECO:0007669"/>
    <property type="project" value="UniProtKB-EC"/>
</dbReference>
<dbReference type="EC" id="2.7.1.49" evidence="2"/>
<sequence length="286" mass="29090">MRGRVLSIAGSDSGGGAGIQADIKTITAMGGFAMTAITAVTAQNTLGVAGVMDIPADFLRKQIRCVLDDIGADAFKTGMLGQAGNITIVAEEIRAYRPVPFVLDPVMVAKGGASLLSGDALTALTGTLIPLCTVLTPNIPEAETLLGRRIGGEEDMVPAARELRERGAAAVLLKGGHLPGTRLTDVLVTADSIETFTAQRIETRHTHGTGCTLASGIATRLAQGRTLRDAVMESRVYLRAAIAAAPGFGAGAGPLDHGVTVSPEWTGGSDDPSGASSGDASSQAAT</sequence>
<name>A0ABX0JKX3_9PROT</name>
<dbReference type="PANTHER" id="PTHR20858:SF17">
    <property type="entry name" value="HYDROXYMETHYLPYRIMIDINE_PHOSPHOMETHYLPYRIMIDINE KINASE THI20-RELATED"/>
    <property type="match status" value="1"/>
</dbReference>
<dbReference type="Pfam" id="PF08543">
    <property type="entry name" value="Phos_pyr_kin"/>
    <property type="match status" value="1"/>
</dbReference>
<feature type="region of interest" description="Disordered" evidence="3">
    <location>
        <begin position="253"/>
        <end position="286"/>
    </location>
</feature>
<comment type="caution">
    <text evidence="5">The sequence shown here is derived from an EMBL/GenBank/DDBJ whole genome shotgun (WGS) entry which is preliminary data.</text>
</comment>
<evidence type="ECO:0000256" key="2">
    <source>
        <dbReference type="ARBA" id="ARBA00012135"/>
    </source>
</evidence>
<dbReference type="SUPFAM" id="SSF53613">
    <property type="entry name" value="Ribokinase-like"/>
    <property type="match status" value="1"/>
</dbReference>
<dbReference type="InterPro" id="IPR013749">
    <property type="entry name" value="PM/HMP-P_kinase-1"/>
</dbReference>
<dbReference type="PANTHER" id="PTHR20858">
    <property type="entry name" value="PHOSPHOMETHYLPYRIMIDINE KINASE"/>
    <property type="match status" value="1"/>
</dbReference>
<protein>
    <recommendedName>
        <fullName evidence="2">hydroxymethylpyrimidine kinase</fullName>
        <ecNumber evidence="2">2.7.1.49</ecNumber>
    </recommendedName>
</protein>
<dbReference type="RefSeq" id="WP_173582483.1">
    <property type="nucleotide sequence ID" value="NZ_WOTB01000005.1"/>
</dbReference>
<evidence type="ECO:0000256" key="1">
    <source>
        <dbReference type="ARBA" id="ARBA00004948"/>
    </source>
</evidence>
<evidence type="ECO:0000313" key="5">
    <source>
        <dbReference type="EMBL" id="NHN84098.1"/>
    </source>
</evidence>
<gene>
    <name evidence="5" type="primary">thiD</name>
    <name evidence="5" type="ORF">GOB93_05500</name>
</gene>
<dbReference type="EMBL" id="WOTB01000005">
    <property type="protein sequence ID" value="NHN84098.1"/>
    <property type="molecule type" value="Genomic_DNA"/>
</dbReference>
<dbReference type="CDD" id="cd01169">
    <property type="entry name" value="HMPP_kinase"/>
    <property type="match status" value="1"/>
</dbReference>
<feature type="domain" description="Pyridoxamine kinase/Phosphomethylpyrimidine kinase" evidence="4">
    <location>
        <begin position="12"/>
        <end position="256"/>
    </location>
</feature>
<dbReference type="InterPro" id="IPR029056">
    <property type="entry name" value="Ribokinase-like"/>
</dbReference>
<dbReference type="Gene3D" id="3.40.1190.20">
    <property type="match status" value="1"/>
</dbReference>
<comment type="pathway">
    <text evidence="1">Cofactor biosynthesis; thiamine diphosphate biosynthesis.</text>
</comment>
<dbReference type="NCBIfam" id="TIGR00097">
    <property type="entry name" value="HMP-P_kinase"/>
    <property type="match status" value="1"/>
</dbReference>
<keyword evidence="5" id="KW-0808">Transferase</keyword>
<proteinExistence type="predicted"/>
<organism evidence="5 6">
    <name type="scientific">Acetobacter musti</name>
    <dbReference type="NCBI Taxonomy" id="864732"/>
    <lineage>
        <taxon>Bacteria</taxon>
        <taxon>Pseudomonadati</taxon>
        <taxon>Pseudomonadota</taxon>
        <taxon>Alphaproteobacteria</taxon>
        <taxon>Acetobacterales</taxon>
        <taxon>Acetobacteraceae</taxon>
        <taxon>Acetobacter</taxon>
    </lineage>
</organism>
<keyword evidence="6" id="KW-1185">Reference proteome</keyword>